<evidence type="ECO:0000259" key="14">
    <source>
        <dbReference type="Pfam" id="PF00266"/>
    </source>
</evidence>
<feature type="binding site" evidence="12">
    <location>
        <position position="107"/>
    </location>
    <ligand>
        <name>pyridoxal 5'-phosphate</name>
        <dbReference type="ChEBI" id="CHEBI:597326"/>
    </ligand>
</feature>
<comment type="pathway">
    <text evidence="1 12">Cofactor biosynthesis; pyridoxine 5'-phosphate biosynthesis; pyridoxine 5'-phosphate from D-erythrose 4-phosphate: step 3/5.</text>
</comment>
<dbReference type="PIRSF" id="PIRSF000525">
    <property type="entry name" value="SerC"/>
    <property type="match status" value="1"/>
</dbReference>
<feature type="binding site" evidence="12">
    <location>
        <position position="189"/>
    </location>
    <ligand>
        <name>pyridoxal 5'-phosphate</name>
        <dbReference type="ChEBI" id="CHEBI:597326"/>
    </ligand>
</feature>
<evidence type="ECO:0000313" key="15">
    <source>
        <dbReference type="EMBL" id="GHA73276.1"/>
    </source>
</evidence>
<dbReference type="EMBL" id="BMZG01000006">
    <property type="protein sequence ID" value="GHA73276.1"/>
    <property type="molecule type" value="Genomic_DNA"/>
</dbReference>
<dbReference type="NCBIfam" id="NF003764">
    <property type="entry name" value="PRK05355.1"/>
    <property type="match status" value="1"/>
</dbReference>
<dbReference type="Gene3D" id="3.90.1150.10">
    <property type="entry name" value="Aspartate Aminotransferase, domain 1"/>
    <property type="match status" value="1"/>
</dbReference>
<dbReference type="FunFam" id="3.90.1150.10:FF:000006">
    <property type="entry name" value="Phosphoserine aminotransferase"/>
    <property type="match status" value="1"/>
</dbReference>
<dbReference type="UniPathway" id="UPA00135">
    <property type="reaction ID" value="UER00197"/>
</dbReference>
<feature type="domain" description="Aminotransferase class V" evidence="14">
    <location>
        <begin position="8"/>
        <end position="365"/>
    </location>
</feature>
<keyword evidence="12" id="KW-0963">Cytoplasm</keyword>
<sequence length="377" mass="41158">MESLMSRVYNFAAGPAALPLPVLEKMQAELLDFNGTGTSIMEMSHRGAVYTEVFMRTRETLRRLLNVPSNYQILFMQGGAIGQNAIIPLNLLGGSRKTIDSVIAGAWSLKTQKEAARYVSSADAAPIIANSDDGQGRFTHFPEFDTWQCSAESAYINICTNETIHGVEWYPSREVSDAVHASGSFFVADMSSHILSRPIDVTQYGVIYGGAQKNIGPAGVTFVIVRDDLLDLQHPLCPSAFNWRNVANNDSMFNTPPTLSIYIAGLVFEWLEAQGGVTAMAAINDVKAKLLYDAIDNSQLYRNDVQKPYRSCMNVPFFLNDESLNAAFLEQSAAAGLAALKGHKMVGGMRASIYNAMPMAGVEALVAFMQAFEKNHG</sequence>
<feature type="binding site" evidence="12">
    <location>
        <begin position="254"/>
        <end position="255"/>
    </location>
    <ligand>
        <name>pyridoxal 5'-phosphate</name>
        <dbReference type="ChEBI" id="CHEBI:597326"/>
    </ligand>
</feature>
<dbReference type="Pfam" id="PF00266">
    <property type="entry name" value="Aminotran_5"/>
    <property type="match status" value="1"/>
</dbReference>
<keyword evidence="5 12" id="KW-0028">Amino-acid biosynthesis</keyword>
<dbReference type="InterPro" id="IPR015422">
    <property type="entry name" value="PyrdxlP-dep_Trfase_small"/>
</dbReference>
<comment type="cofactor">
    <cofactor evidence="12">
        <name>pyridoxal 5'-phosphate</name>
        <dbReference type="ChEBI" id="CHEBI:597326"/>
    </cofactor>
    <text evidence="12">Binds 1 pyridoxal phosphate per subunit.</text>
</comment>
<dbReference type="HAMAP" id="MF_00160">
    <property type="entry name" value="SerC_aminotrans_5"/>
    <property type="match status" value="1"/>
</dbReference>
<dbReference type="FunFam" id="3.40.640.10:FF:000010">
    <property type="entry name" value="Phosphoserine aminotransferase"/>
    <property type="match status" value="1"/>
</dbReference>
<dbReference type="AlphaFoldDB" id="A0A8J3FZY7"/>
<evidence type="ECO:0000313" key="16">
    <source>
        <dbReference type="Proteomes" id="UP000614287"/>
    </source>
</evidence>
<keyword evidence="8 12" id="KW-0664">Pyridoxine biosynthesis</keyword>
<evidence type="ECO:0000256" key="2">
    <source>
        <dbReference type="ARBA" id="ARBA00005099"/>
    </source>
</evidence>
<dbReference type="Proteomes" id="UP000614287">
    <property type="component" value="Unassembled WGS sequence"/>
</dbReference>
<dbReference type="EC" id="2.6.1.52" evidence="12"/>
<feature type="binding site" evidence="12">
    <location>
        <position position="163"/>
    </location>
    <ligand>
        <name>pyridoxal 5'-phosphate</name>
        <dbReference type="ChEBI" id="CHEBI:597326"/>
    </ligand>
</feature>
<keyword evidence="16" id="KW-1185">Reference proteome</keyword>
<dbReference type="GO" id="GO:0005737">
    <property type="term" value="C:cytoplasm"/>
    <property type="evidence" value="ECO:0007669"/>
    <property type="project" value="UniProtKB-SubCell"/>
</dbReference>
<keyword evidence="4 12" id="KW-0032">Aminotransferase</keyword>
<dbReference type="PANTHER" id="PTHR43247:SF1">
    <property type="entry name" value="PHOSPHOSERINE AMINOTRANSFERASE"/>
    <property type="match status" value="1"/>
</dbReference>
<comment type="caution">
    <text evidence="12">Lacks conserved residue(s) required for the propagation of feature annotation.</text>
</comment>
<feature type="modified residue" description="N6-(pyridoxal phosphate)lysine" evidence="12">
    <location>
        <position position="213"/>
    </location>
</feature>
<evidence type="ECO:0000256" key="12">
    <source>
        <dbReference type="HAMAP-Rule" id="MF_00160"/>
    </source>
</evidence>
<keyword evidence="7 12" id="KW-0663">Pyridoxal phosphate</keyword>
<evidence type="ECO:0000256" key="10">
    <source>
        <dbReference type="ARBA" id="ARBA00047630"/>
    </source>
</evidence>
<evidence type="ECO:0000256" key="3">
    <source>
        <dbReference type="ARBA" id="ARBA00006904"/>
    </source>
</evidence>
<dbReference type="UniPathway" id="UPA00244">
    <property type="reaction ID" value="UER00311"/>
</dbReference>
<evidence type="ECO:0000256" key="4">
    <source>
        <dbReference type="ARBA" id="ARBA00022576"/>
    </source>
</evidence>
<name>A0A8J3FZY7_9BURK</name>
<evidence type="ECO:0000256" key="9">
    <source>
        <dbReference type="ARBA" id="ARBA00023299"/>
    </source>
</evidence>
<comment type="catalytic activity">
    <reaction evidence="10 12">
        <text>4-(phosphooxy)-L-threonine + 2-oxoglutarate = (R)-3-hydroxy-2-oxo-4-phosphooxybutanoate + L-glutamate</text>
        <dbReference type="Rhea" id="RHEA:16573"/>
        <dbReference type="ChEBI" id="CHEBI:16810"/>
        <dbReference type="ChEBI" id="CHEBI:29985"/>
        <dbReference type="ChEBI" id="CHEBI:58452"/>
        <dbReference type="ChEBI" id="CHEBI:58538"/>
        <dbReference type="EC" id="2.6.1.52"/>
    </reaction>
</comment>
<reference evidence="15" key="1">
    <citation type="journal article" date="2014" name="Int. J. Syst. Evol. Microbiol.">
        <title>Complete genome sequence of Corynebacterium casei LMG S-19264T (=DSM 44701T), isolated from a smear-ripened cheese.</title>
        <authorList>
            <consortium name="US DOE Joint Genome Institute (JGI-PGF)"/>
            <person name="Walter F."/>
            <person name="Albersmeier A."/>
            <person name="Kalinowski J."/>
            <person name="Ruckert C."/>
        </authorList>
    </citation>
    <scope>NUCLEOTIDE SEQUENCE</scope>
    <source>
        <strain evidence="15">KCTC 32501</strain>
    </source>
</reference>
<comment type="caution">
    <text evidence="15">The sequence shown here is derived from an EMBL/GenBank/DDBJ whole genome shotgun (WGS) entry which is preliminary data.</text>
</comment>
<gene>
    <name evidence="12 15" type="primary">serC</name>
    <name evidence="15" type="ORF">GCM10009007_12730</name>
</gene>
<dbReference type="PANTHER" id="PTHR43247">
    <property type="entry name" value="PHOSPHOSERINE AMINOTRANSFERASE"/>
    <property type="match status" value="1"/>
</dbReference>
<keyword evidence="9 12" id="KW-0718">Serine biosynthesis</keyword>
<proteinExistence type="inferred from homology"/>
<evidence type="ECO:0000256" key="8">
    <source>
        <dbReference type="ARBA" id="ARBA00023096"/>
    </source>
</evidence>
<evidence type="ECO:0000256" key="5">
    <source>
        <dbReference type="ARBA" id="ARBA00022605"/>
    </source>
</evidence>
<feature type="binding site" evidence="12">
    <location>
        <position position="212"/>
    </location>
    <ligand>
        <name>pyridoxal 5'-phosphate</name>
        <dbReference type="ChEBI" id="CHEBI:597326"/>
    </ligand>
</feature>
<comment type="subunit">
    <text evidence="12">Homodimer.</text>
</comment>
<dbReference type="InterPro" id="IPR015421">
    <property type="entry name" value="PyrdxlP-dep_Trfase_major"/>
</dbReference>
<accession>A0A8J3FZY7</accession>
<evidence type="ECO:0000256" key="6">
    <source>
        <dbReference type="ARBA" id="ARBA00022679"/>
    </source>
</evidence>
<dbReference type="InterPro" id="IPR000192">
    <property type="entry name" value="Aminotrans_V_dom"/>
</dbReference>
<dbReference type="InterPro" id="IPR020578">
    <property type="entry name" value="Aminotrans_V_PyrdxlP_BS"/>
</dbReference>
<dbReference type="GO" id="GO:0008615">
    <property type="term" value="P:pyridoxine biosynthetic process"/>
    <property type="evidence" value="ECO:0007669"/>
    <property type="project" value="UniProtKB-UniRule"/>
</dbReference>
<dbReference type="PROSITE" id="PS00595">
    <property type="entry name" value="AA_TRANSFER_CLASS_5"/>
    <property type="match status" value="1"/>
</dbReference>
<evidence type="ECO:0000256" key="13">
    <source>
        <dbReference type="RuleBase" id="RU004505"/>
    </source>
</evidence>
<dbReference type="InterPro" id="IPR015424">
    <property type="entry name" value="PyrdxlP-dep_Trfase"/>
</dbReference>
<dbReference type="GO" id="GO:0006564">
    <property type="term" value="P:L-serine biosynthetic process"/>
    <property type="evidence" value="ECO:0007669"/>
    <property type="project" value="UniProtKB-UniRule"/>
</dbReference>
<evidence type="ECO:0000256" key="11">
    <source>
        <dbReference type="ARBA" id="ARBA00049007"/>
    </source>
</evidence>
<reference evidence="15" key="2">
    <citation type="submission" date="2020-09" db="EMBL/GenBank/DDBJ databases">
        <authorList>
            <person name="Sun Q."/>
            <person name="Kim S."/>
        </authorList>
    </citation>
    <scope>NUCLEOTIDE SEQUENCE</scope>
    <source>
        <strain evidence="15">KCTC 32501</strain>
    </source>
</reference>
<feature type="binding site" evidence="12">
    <location>
        <position position="46"/>
    </location>
    <ligand>
        <name>L-glutamate</name>
        <dbReference type="ChEBI" id="CHEBI:29985"/>
    </ligand>
</feature>
<evidence type="ECO:0000256" key="7">
    <source>
        <dbReference type="ARBA" id="ARBA00022898"/>
    </source>
</evidence>
<protein>
    <recommendedName>
        <fullName evidence="12">Phosphoserine aminotransferase</fullName>
        <ecNumber evidence="12">2.6.1.52</ecNumber>
    </recommendedName>
    <alternativeName>
        <fullName evidence="12">Phosphohydroxythreonine aminotransferase</fullName>
        <shortName evidence="12">PSAT</shortName>
    </alternativeName>
</protein>
<comment type="subcellular location">
    <subcellularLocation>
        <location evidence="12">Cytoplasm</location>
    </subcellularLocation>
</comment>
<dbReference type="InterPro" id="IPR022278">
    <property type="entry name" value="Pser_aminoTfrase"/>
</dbReference>
<dbReference type="Gene3D" id="3.40.640.10">
    <property type="entry name" value="Type I PLP-dependent aspartate aminotransferase-like (Major domain)"/>
    <property type="match status" value="1"/>
</dbReference>
<comment type="catalytic activity">
    <reaction evidence="11 12 13">
        <text>O-phospho-L-serine + 2-oxoglutarate = 3-phosphooxypyruvate + L-glutamate</text>
        <dbReference type="Rhea" id="RHEA:14329"/>
        <dbReference type="ChEBI" id="CHEBI:16810"/>
        <dbReference type="ChEBI" id="CHEBI:18110"/>
        <dbReference type="ChEBI" id="CHEBI:29985"/>
        <dbReference type="ChEBI" id="CHEBI:57524"/>
        <dbReference type="EC" id="2.6.1.52"/>
    </reaction>
</comment>
<comment type="similarity">
    <text evidence="3 12">Belongs to the class-V pyridoxal-phosphate-dependent aminotransferase family. SerC subfamily.</text>
</comment>
<dbReference type="GO" id="GO:0030170">
    <property type="term" value="F:pyridoxal phosphate binding"/>
    <property type="evidence" value="ECO:0007669"/>
    <property type="project" value="UniProtKB-UniRule"/>
</dbReference>
<dbReference type="SUPFAM" id="SSF53383">
    <property type="entry name" value="PLP-dependent transferases"/>
    <property type="match status" value="1"/>
</dbReference>
<comment type="pathway">
    <text evidence="2 12 13">Amino-acid biosynthesis; L-serine biosynthesis; L-serine from 3-phospho-D-glycerate: step 2/3.</text>
</comment>
<keyword evidence="6 12" id="KW-0808">Transferase</keyword>
<dbReference type="GO" id="GO:0004648">
    <property type="term" value="F:O-phospho-L-serine:2-oxoglutarate aminotransferase activity"/>
    <property type="evidence" value="ECO:0007669"/>
    <property type="project" value="UniProtKB-UniRule"/>
</dbReference>
<evidence type="ECO:0000256" key="1">
    <source>
        <dbReference type="ARBA" id="ARBA00004915"/>
    </source>
</evidence>
<dbReference type="NCBIfam" id="TIGR01364">
    <property type="entry name" value="serC_1"/>
    <property type="match status" value="1"/>
</dbReference>
<comment type="function">
    <text evidence="12">Catalyzes the reversible conversion of 3-phosphohydroxypyruvate to phosphoserine and of 3-hydroxy-2-oxo-4-phosphonooxybutanoate to phosphohydroxythreonine.</text>
</comment>
<organism evidence="15 16">
    <name type="scientific">Formosimonas limnophila</name>
    <dbReference type="NCBI Taxonomy" id="1384487"/>
    <lineage>
        <taxon>Bacteria</taxon>
        <taxon>Pseudomonadati</taxon>
        <taxon>Pseudomonadota</taxon>
        <taxon>Betaproteobacteria</taxon>
        <taxon>Burkholderiales</taxon>
        <taxon>Burkholderiaceae</taxon>
        <taxon>Formosimonas</taxon>
    </lineage>
</organism>